<dbReference type="Gene3D" id="3.40.140.10">
    <property type="entry name" value="Cytidine Deaminase, domain 2"/>
    <property type="match status" value="1"/>
</dbReference>
<accession>A0A1H9Z050</accession>
<dbReference type="PANTHER" id="PTHR30471:SF3">
    <property type="entry name" value="UPF0758 PROTEIN YEES-RELATED"/>
    <property type="match status" value="1"/>
</dbReference>
<evidence type="ECO:0000256" key="3">
    <source>
        <dbReference type="ARBA" id="ARBA00022801"/>
    </source>
</evidence>
<sequence>MAPNRSFGEMPMPLFTPASDDVGPVIVPAPAKGPAKGTPSYLSDHRARLRERFMQGGATAMPDYELLELVLFRAIPRQDVKPLARRLIERFGDFNRVLSANPARLSEVEGVGPAVITELKIVEAAAQRLSRARIIQRPVLSSWQALLDYCHTTMAHRETEQFRVLYLDRKNVLIADEEQASGTVDHVPVYPREIIKRALELNASALILVHNHPSGDPTPSDSDITMTARIAQAGDTMGIVIHDHLIIGKSRELSFRAEGLL</sequence>
<feature type="domain" description="MPN" evidence="7">
    <location>
        <begin position="139"/>
        <end position="261"/>
    </location>
</feature>
<keyword evidence="4" id="KW-0862">Zinc</keyword>
<dbReference type="STRING" id="364199.SAMN04489858_101371"/>
<keyword evidence="2" id="KW-0479">Metal-binding</keyword>
<keyword evidence="3" id="KW-0378">Hydrolase</keyword>
<dbReference type="Pfam" id="PF20582">
    <property type="entry name" value="UPF0758_N"/>
    <property type="match status" value="1"/>
</dbReference>
<dbReference type="SUPFAM" id="SSF102712">
    <property type="entry name" value="JAB1/MPN domain"/>
    <property type="match status" value="1"/>
</dbReference>
<dbReference type="Pfam" id="PF04002">
    <property type="entry name" value="RadC"/>
    <property type="match status" value="1"/>
</dbReference>
<evidence type="ECO:0000256" key="1">
    <source>
        <dbReference type="ARBA" id="ARBA00022670"/>
    </source>
</evidence>
<dbReference type="GO" id="GO:0046872">
    <property type="term" value="F:metal ion binding"/>
    <property type="evidence" value="ECO:0007669"/>
    <property type="project" value="UniProtKB-KW"/>
</dbReference>
<dbReference type="PROSITE" id="PS01302">
    <property type="entry name" value="UPF0758"/>
    <property type="match status" value="1"/>
</dbReference>
<keyword evidence="9" id="KW-1185">Reference proteome</keyword>
<dbReference type="PROSITE" id="PS50249">
    <property type="entry name" value="MPN"/>
    <property type="match status" value="1"/>
</dbReference>
<evidence type="ECO:0000256" key="4">
    <source>
        <dbReference type="ARBA" id="ARBA00022833"/>
    </source>
</evidence>
<dbReference type="InterPro" id="IPR001405">
    <property type="entry name" value="UPF0758"/>
</dbReference>
<dbReference type="InterPro" id="IPR010994">
    <property type="entry name" value="RuvA_2-like"/>
</dbReference>
<evidence type="ECO:0000256" key="6">
    <source>
        <dbReference type="RuleBase" id="RU003797"/>
    </source>
</evidence>
<reference evidence="8 9" key="1">
    <citation type="submission" date="2016-10" db="EMBL/GenBank/DDBJ databases">
        <authorList>
            <person name="de Groot N.N."/>
        </authorList>
    </citation>
    <scope>NUCLEOTIDE SEQUENCE [LARGE SCALE GENOMIC DNA]</scope>
    <source>
        <strain evidence="8 9">DSM 17862</strain>
    </source>
</reference>
<dbReference type="CDD" id="cd08071">
    <property type="entry name" value="MPN_DUF2466"/>
    <property type="match status" value="1"/>
</dbReference>
<keyword evidence="5" id="KW-0482">Metalloprotease</keyword>
<evidence type="ECO:0000256" key="5">
    <source>
        <dbReference type="ARBA" id="ARBA00023049"/>
    </source>
</evidence>
<dbReference type="GO" id="GO:0006508">
    <property type="term" value="P:proteolysis"/>
    <property type="evidence" value="ECO:0007669"/>
    <property type="project" value="UniProtKB-KW"/>
</dbReference>
<organism evidence="8 9">
    <name type="scientific">Paracoccus homiensis</name>
    <dbReference type="NCBI Taxonomy" id="364199"/>
    <lineage>
        <taxon>Bacteria</taxon>
        <taxon>Pseudomonadati</taxon>
        <taxon>Pseudomonadota</taxon>
        <taxon>Alphaproteobacteria</taxon>
        <taxon>Rhodobacterales</taxon>
        <taxon>Paracoccaceae</taxon>
        <taxon>Paracoccus</taxon>
    </lineage>
</organism>
<dbReference type="NCBIfam" id="NF000642">
    <property type="entry name" value="PRK00024.1"/>
    <property type="match status" value="1"/>
</dbReference>
<dbReference type="AlphaFoldDB" id="A0A1H9Z050"/>
<dbReference type="InterPro" id="IPR046778">
    <property type="entry name" value="UPF0758_N"/>
</dbReference>
<dbReference type="SUPFAM" id="SSF47781">
    <property type="entry name" value="RuvA domain 2-like"/>
    <property type="match status" value="1"/>
</dbReference>
<dbReference type="OrthoDB" id="9804482at2"/>
<evidence type="ECO:0000259" key="7">
    <source>
        <dbReference type="PROSITE" id="PS50249"/>
    </source>
</evidence>
<evidence type="ECO:0000256" key="2">
    <source>
        <dbReference type="ARBA" id="ARBA00022723"/>
    </source>
</evidence>
<name>A0A1H9Z050_9RHOB</name>
<keyword evidence="1" id="KW-0645">Protease</keyword>
<dbReference type="InterPro" id="IPR037518">
    <property type="entry name" value="MPN"/>
</dbReference>
<proteinExistence type="inferred from homology"/>
<protein>
    <submittedName>
        <fullName evidence="8">DNA repair protein RadC</fullName>
    </submittedName>
</protein>
<dbReference type="RefSeq" id="WP_090732027.1">
    <property type="nucleotide sequence ID" value="NZ_FOHO01000001.1"/>
</dbReference>
<dbReference type="InterPro" id="IPR020891">
    <property type="entry name" value="UPF0758_CS"/>
</dbReference>
<dbReference type="PANTHER" id="PTHR30471">
    <property type="entry name" value="DNA REPAIR PROTEIN RADC"/>
    <property type="match status" value="1"/>
</dbReference>
<comment type="similarity">
    <text evidence="6">Belongs to the UPF0758 family.</text>
</comment>
<evidence type="ECO:0000313" key="9">
    <source>
        <dbReference type="Proteomes" id="UP000199180"/>
    </source>
</evidence>
<dbReference type="EMBL" id="FOHO01000001">
    <property type="protein sequence ID" value="SES74826.1"/>
    <property type="molecule type" value="Genomic_DNA"/>
</dbReference>
<dbReference type="Proteomes" id="UP000199180">
    <property type="component" value="Unassembled WGS sequence"/>
</dbReference>
<dbReference type="NCBIfam" id="TIGR00608">
    <property type="entry name" value="radc"/>
    <property type="match status" value="1"/>
</dbReference>
<gene>
    <name evidence="8" type="ORF">SAMN04489858_101371</name>
</gene>
<dbReference type="InterPro" id="IPR025657">
    <property type="entry name" value="RadC_JAB"/>
</dbReference>
<dbReference type="Gene3D" id="1.10.150.20">
    <property type="entry name" value="5' to 3' exonuclease, C-terminal subdomain"/>
    <property type="match status" value="1"/>
</dbReference>
<evidence type="ECO:0000313" key="8">
    <source>
        <dbReference type="EMBL" id="SES74826.1"/>
    </source>
</evidence>
<dbReference type="GO" id="GO:0008237">
    <property type="term" value="F:metallopeptidase activity"/>
    <property type="evidence" value="ECO:0007669"/>
    <property type="project" value="UniProtKB-KW"/>
</dbReference>